<accession>A0A1M6IWH4</accession>
<dbReference type="Proteomes" id="UP000189935">
    <property type="component" value="Chromosome I"/>
</dbReference>
<sequence length="115" mass="12737">MNGGCSVKTFLFALSITLTLISNSEARDDTSVQSNIKWCLIDGAGEIQGRNTMRIAINDGDLGRAEFDFRRGFGACVGYDGTKTRNYAEWEAADSAGPLKYGRSLYGKYLRTHRR</sequence>
<evidence type="ECO:0000313" key="2">
    <source>
        <dbReference type="Proteomes" id="UP000189935"/>
    </source>
</evidence>
<protein>
    <submittedName>
        <fullName evidence="1">Uncharacterized protein</fullName>
    </submittedName>
</protein>
<proteinExistence type="predicted"/>
<evidence type="ECO:0000313" key="1">
    <source>
        <dbReference type="EMBL" id="SHJ38724.1"/>
    </source>
</evidence>
<dbReference type="EMBL" id="LT670844">
    <property type="protein sequence ID" value="SHJ38724.1"/>
    <property type="molecule type" value="Genomic_DNA"/>
</dbReference>
<reference evidence="1 2" key="1">
    <citation type="submission" date="2016-11" db="EMBL/GenBank/DDBJ databases">
        <authorList>
            <person name="Jaros S."/>
            <person name="Januszkiewicz K."/>
            <person name="Wedrychowicz H."/>
        </authorList>
    </citation>
    <scope>NUCLEOTIDE SEQUENCE [LARGE SCALE GENOMIC DNA]</scope>
    <source>
        <strain evidence="1 2">GAS499</strain>
    </source>
</reference>
<organism evidence="1 2">
    <name type="scientific">Bradyrhizobium lablabi</name>
    <dbReference type="NCBI Taxonomy" id="722472"/>
    <lineage>
        <taxon>Bacteria</taxon>
        <taxon>Pseudomonadati</taxon>
        <taxon>Pseudomonadota</taxon>
        <taxon>Alphaproteobacteria</taxon>
        <taxon>Hyphomicrobiales</taxon>
        <taxon>Nitrobacteraceae</taxon>
        <taxon>Bradyrhizobium</taxon>
    </lineage>
</organism>
<dbReference type="AlphaFoldDB" id="A0A1M6IWH4"/>
<gene>
    <name evidence="1" type="ORF">SAMN05444159_0483</name>
</gene>
<name>A0A1M6IWH4_9BRAD</name>